<keyword evidence="4 6" id="KW-0472">Membrane</keyword>
<feature type="transmembrane region" description="Helical" evidence="6">
    <location>
        <begin position="57"/>
        <end position="76"/>
    </location>
</feature>
<keyword evidence="3 6" id="KW-1133">Transmembrane helix</keyword>
<dbReference type="RefSeq" id="WP_208817363.1">
    <property type="nucleotide sequence ID" value="NZ_WVUH01000440.1"/>
</dbReference>
<proteinExistence type="predicted"/>
<feature type="transmembrane region" description="Helical" evidence="6">
    <location>
        <begin position="270"/>
        <end position="291"/>
    </location>
</feature>
<dbReference type="Gene3D" id="1.20.1560.10">
    <property type="entry name" value="ABC transporter type 1, transmembrane domain"/>
    <property type="match status" value="1"/>
</dbReference>
<dbReference type="PANTHER" id="PTHR43394:SF1">
    <property type="entry name" value="ATP-BINDING CASSETTE SUB-FAMILY B MEMBER 10, MITOCHONDRIAL"/>
    <property type="match status" value="1"/>
</dbReference>
<comment type="subcellular location">
    <subcellularLocation>
        <location evidence="1">Cell membrane</location>
        <topology evidence="1">Multi-pass membrane protein</topology>
    </subcellularLocation>
</comment>
<dbReference type="CDD" id="cd18551">
    <property type="entry name" value="ABC_6TM_LmrA_like"/>
    <property type="match status" value="1"/>
</dbReference>
<dbReference type="Gene3D" id="3.40.50.300">
    <property type="entry name" value="P-loop containing nucleotide triphosphate hydrolases"/>
    <property type="match status" value="1"/>
</dbReference>
<dbReference type="Pfam" id="PF00005">
    <property type="entry name" value="ABC_tran"/>
    <property type="match status" value="1"/>
</dbReference>
<dbReference type="SUPFAM" id="SSF52540">
    <property type="entry name" value="P-loop containing nucleoside triphosphate hydrolases"/>
    <property type="match status" value="1"/>
</dbReference>
<evidence type="ECO:0000313" key="9">
    <source>
        <dbReference type="Proteomes" id="UP000823521"/>
    </source>
</evidence>
<keyword evidence="2 6" id="KW-0812">Transmembrane</keyword>
<sequence>MTTVATRRVGLSALLPYLRDHRRLLLGVAVLSLLGAGASLAQPLLTRTVLDSVSASKPVAAVVALLVGLLVVGAALEGARNYLLQRTAEGLVLGTRRRLAGHLLRLPIPEYDQRRTGDLLSRVGADTTLLRAVVTSGLFEMVTGAVMVVGAATAMILLDPLLFGVTLLGVAAGLSVALVFARRVRGLAEQAQARIGEMTSAVERAISAARTIRASRAEQRETETVTVSAEQAYAAGLRVARVQAVVGPVGTITVQGAFLLVLGFGGARVAAGAITVGDLVAFIMFLFFLVVPLGQALGAYTQLQAGLGALQRIQEVLDLPVEGATDNRATENPATGGRVVDGRGTGTGVTVRDRDGGAAGAVPQRGRGPAVTPGGAALEFDRVGFRYPGGGATVLHDVSFTVPAGTRTALVGPSGAGKSTLLALVERFYEVTAGSLRVGGMDIRDLPRDALRAQLGYVEQEAPVLAGTLRQNLMLTAPDADADRLLAALDEVNLTHLVTRTDDGLAVQV</sequence>
<gene>
    <name evidence="8" type="ORF">GSF22_30385</name>
</gene>
<evidence type="ECO:0000256" key="4">
    <source>
        <dbReference type="ARBA" id="ARBA00023136"/>
    </source>
</evidence>
<dbReference type="PANTHER" id="PTHR43394">
    <property type="entry name" value="ATP-DEPENDENT PERMEASE MDL1, MITOCHONDRIAL"/>
    <property type="match status" value="1"/>
</dbReference>
<comment type="caution">
    <text evidence="8">The sequence shown here is derived from an EMBL/GenBank/DDBJ whole genome shotgun (WGS) entry which is preliminary data.</text>
</comment>
<dbReference type="GO" id="GO:0005524">
    <property type="term" value="F:ATP binding"/>
    <property type="evidence" value="ECO:0007669"/>
    <property type="project" value="UniProtKB-KW"/>
</dbReference>
<feature type="domain" description="ABC transmembrane type-1" evidence="7">
    <location>
        <begin position="26"/>
        <end position="305"/>
    </location>
</feature>
<evidence type="ECO:0000259" key="7">
    <source>
        <dbReference type="PROSITE" id="PS50929"/>
    </source>
</evidence>
<evidence type="ECO:0000313" key="8">
    <source>
        <dbReference type="EMBL" id="MBO4210269.1"/>
    </source>
</evidence>
<evidence type="ECO:0000256" key="1">
    <source>
        <dbReference type="ARBA" id="ARBA00004651"/>
    </source>
</evidence>
<name>A0ABS3W0D7_MICEH</name>
<feature type="transmembrane region" description="Helical" evidence="6">
    <location>
        <begin position="161"/>
        <end position="181"/>
    </location>
</feature>
<dbReference type="Pfam" id="PF00664">
    <property type="entry name" value="ABC_membrane"/>
    <property type="match status" value="1"/>
</dbReference>
<dbReference type="InterPro" id="IPR036640">
    <property type="entry name" value="ABC1_TM_sf"/>
</dbReference>
<dbReference type="EMBL" id="WVUH01000440">
    <property type="protein sequence ID" value="MBO4210269.1"/>
    <property type="molecule type" value="Genomic_DNA"/>
</dbReference>
<feature type="transmembrane region" description="Helical" evidence="6">
    <location>
        <begin position="245"/>
        <end position="264"/>
    </location>
</feature>
<feature type="transmembrane region" description="Helical" evidence="6">
    <location>
        <begin position="129"/>
        <end position="155"/>
    </location>
</feature>
<keyword evidence="8" id="KW-0547">Nucleotide-binding</keyword>
<evidence type="ECO:0000256" key="5">
    <source>
        <dbReference type="SAM" id="MobiDB-lite"/>
    </source>
</evidence>
<protein>
    <submittedName>
        <fullName evidence="8">ATP-binding cassette domain-containing protein</fullName>
    </submittedName>
</protein>
<organism evidence="8 9">
    <name type="scientific">Micromonospora echinofusca</name>
    <dbReference type="NCBI Taxonomy" id="47858"/>
    <lineage>
        <taxon>Bacteria</taxon>
        <taxon>Bacillati</taxon>
        <taxon>Actinomycetota</taxon>
        <taxon>Actinomycetes</taxon>
        <taxon>Micromonosporales</taxon>
        <taxon>Micromonosporaceae</taxon>
        <taxon>Micromonospora</taxon>
    </lineage>
</organism>
<accession>A0ABS3W0D7</accession>
<evidence type="ECO:0000256" key="2">
    <source>
        <dbReference type="ARBA" id="ARBA00022692"/>
    </source>
</evidence>
<dbReference type="SUPFAM" id="SSF90123">
    <property type="entry name" value="ABC transporter transmembrane region"/>
    <property type="match status" value="1"/>
</dbReference>
<evidence type="ECO:0000256" key="6">
    <source>
        <dbReference type="SAM" id="Phobius"/>
    </source>
</evidence>
<keyword evidence="8" id="KW-0067">ATP-binding</keyword>
<dbReference type="Proteomes" id="UP000823521">
    <property type="component" value="Unassembled WGS sequence"/>
</dbReference>
<dbReference type="PROSITE" id="PS50929">
    <property type="entry name" value="ABC_TM1F"/>
    <property type="match status" value="1"/>
</dbReference>
<dbReference type="CDD" id="cd03228">
    <property type="entry name" value="ABCC_MRP_Like"/>
    <property type="match status" value="1"/>
</dbReference>
<dbReference type="InterPro" id="IPR039421">
    <property type="entry name" value="Type_1_exporter"/>
</dbReference>
<feature type="region of interest" description="Disordered" evidence="5">
    <location>
        <begin position="325"/>
        <end position="371"/>
    </location>
</feature>
<dbReference type="InterPro" id="IPR011527">
    <property type="entry name" value="ABC1_TM_dom"/>
</dbReference>
<dbReference type="InterPro" id="IPR027417">
    <property type="entry name" value="P-loop_NTPase"/>
</dbReference>
<feature type="non-terminal residue" evidence="8">
    <location>
        <position position="509"/>
    </location>
</feature>
<keyword evidence="9" id="KW-1185">Reference proteome</keyword>
<dbReference type="InterPro" id="IPR003439">
    <property type="entry name" value="ABC_transporter-like_ATP-bd"/>
</dbReference>
<evidence type="ECO:0000256" key="3">
    <source>
        <dbReference type="ARBA" id="ARBA00022989"/>
    </source>
</evidence>
<reference evidence="8 9" key="1">
    <citation type="submission" date="2019-12" db="EMBL/GenBank/DDBJ databases">
        <title>Whole genome sequencing of endophytic Actinobacterium Micromonospora sp. MPMI6T.</title>
        <authorList>
            <person name="Evv R."/>
            <person name="Podile A.R."/>
        </authorList>
    </citation>
    <scope>NUCLEOTIDE SEQUENCE [LARGE SCALE GENOMIC DNA]</scope>
    <source>
        <strain evidence="8 9">MPMI6</strain>
    </source>
</reference>